<dbReference type="InterPro" id="IPR005894">
    <property type="entry name" value="DrrA"/>
</dbReference>
<proteinExistence type="inferred from homology"/>
<evidence type="ECO:0000256" key="3">
    <source>
        <dbReference type="ARBA" id="ARBA00022840"/>
    </source>
</evidence>
<gene>
    <name evidence="6" type="ORF">AC477_05995</name>
</gene>
<keyword evidence="3" id="KW-0067">ATP-binding</keyword>
<sequence>MIEVNNLTKKFNGFTAVDHITFDVKKSEIFGLLGPNGAGKTTTIRMLSTLTRPTEGSAKIGGYDIVKQDNKVRQLIGLVSEKMIMYDRLTAKENLRFFGKLYNIPKSTLIQRIDELLELVQLTKWKDSKVGTFSTGMKQRMNVVRALLNLPEVLFLDEPTLGLDPQSTVEVREFIKKINQENKTTIILTTHMMNEADILCDRIGIIDHGKIASLDTPTNLKNAISGANTTILILEIANLTPELIATVRDLNCVETVSQENTRHLKVHAHGDGAFDSIIDAIRAKKGNIVSMQNIQPTLEDVFLHITGRAMRDKADKKIPLPNHRRFRTQRRIR</sequence>
<organism evidence="6 7">
    <name type="scientific">miscellaneous Crenarchaeota group-1 archaeon SG8-32-1</name>
    <dbReference type="NCBI Taxonomy" id="1685124"/>
    <lineage>
        <taxon>Archaea</taxon>
        <taxon>Candidatus Bathyarchaeota</taxon>
        <taxon>MCG-1</taxon>
    </lineage>
</organism>
<dbReference type="GO" id="GO:1900753">
    <property type="term" value="P:doxorubicin transport"/>
    <property type="evidence" value="ECO:0007669"/>
    <property type="project" value="InterPro"/>
</dbReference>
<dbReference type="InterPro" id="IPR027417">
    <property type="entry name" value="P-loop_NTPase"/>
</dbReference>
<dbReference type="GO" id="GO:0005524">
    <property type="term" value="F:ATP binding"/>
    <property type="evidence" value="ECO:0007669"/>
    <property type="project" value="UniProtKB-KW"/>
</dbReference>
<dbReference type="AlphaFoldDB" id="A0A0M0BLD2"/>
<feature type="domain" description="ABC transporter" evidence="5">
    <location>
        <begin position="2"/>
        <end position="233"/>
    </location>
</feature>
<evidence type="ECO:0000256" key="2">
    <source>
        <dbReference type="ARBA" id="ARBA00022741"/>
    </source>
</evidence>
<keyword evidence="1" id="KW-0813">Transport</keyword>
<dbReference type="InterPro" id="IPR025302">
    <property type="entry name" value="DrrA1/2-like_C"/>
</dbReference>
<dbReference type="InterPro" id="IPR003439">
    <property type="entry name" value="ABC_transporter-like_ATP-bd"/>
</dbReference>
<dbReference type="GO" id="GO:0016887">
    <property type="term" value="F:ATP hydrolysis activity"/>
    <property type="evidence" value="ECO:0007669"/>
    <property type="project" value="InterPro"/>
</dbReference>
<evidence type="ECO:0000256" key="1">
    <source>
        <dbReference type="ARBA" id="ARBA00022448"/>
    </source>
</evidence>
<reference evidence="6 7" key="1">
    <citation type="submission" date="2015-06" db="EMBL/GenBank/DDBJ databases">
        <title>New insights into the roles of widespread benthic archaea in carbon and nitrogen cycling.</title>
        <authorList>
            <person name="Lazar C.S."/>
            <person name="Baker B.J."/>
            <person name="Seitz K.W."/>
            <person name="Hyde A.S."/>
            <person name="Dick G.J."/>
            <person name="Hinrichs K.-U."/>
            <person name="Teske A.P."/>
        </authorList>
    </citation>
    <scope>NUCLEOTIDE SEQUENCE [LARGE SCALE GENOMIC DNA]</scope>
    <source>
        <strain evidence="6">SG8-32-1</strain>
    </source>
</reference>
<accession>A0A0M0BLD2</accession>
<dbReference type="Gene3D" id="3.40.50.300">
    <property type="entry name" value="P-loop containing nucleotide triphosphate hydrolases"/>
    <property type="match status" value="1"/>
</dbReference>
<comment type="similarity">
    <text evidence="4">Belongs to the ABC transporter superfamily. Drug exporter-1 (DrugE1) (TC 3.A.1.105) family.</text>
</comment>
<evidence type="ECO:0000256" key="4">
    <source>
        <dbReference type="ARBA" id="ARBA00049985"/>
    </source>
</evidence>
<evidence type="ECO:0000313" key="6">
    <source>
        <dbReference type="EMBL" id="KON29363.1"/>
    </source>
</evidence>
<dbReference type="GO" id="GO:0043215">
    <property type="term" value="P:daunorubicin transport"/>
    <property type="evidence" value="ECO:0007669"/>
    <property type="project" value="InterPro"/>
</dbReference>
<dbReference type="InterPro" id="IPR003593">
    <property type="entry name" value="AAA+_ATPase"/>
</dbReference>
<dbReference type="PANTHER" id="PTHR43582:SF2">
    <property type="entry name" value="LINEARMYCIN RESISTANCE ATP-BINDING PROTEIN LNRL"/>
    <property type="match status" value="1"/>
</dbReference>
<evidence type="ECO:0000259" key="5">
    <source>
        <dbReference type="PROSITE" id="PS50893"/>
    </source>
</evidence>
<comment type="caution">
    <text evidence="6">The sequence shown here is derived from an EMBL/GenBank/DDBJ whole genome shotgun (WGS) entry which is preliminary data.</text>
</comment>
<dbReference type="PANTHER" id="PTHR43582">
    <property type="entry name" value="LINEARMYCIN RESISTANCE ATP-BINDING PROTEIN LNRL"/>
    <property type="match status" value="1"/>
</dbReference>
<dbReference type="Pfam" id="PF00005">
    <property type="entry name" value="ABC_tran"/>
    <property type="match status" value="1"/>
</dbReference>
<dbReference type="SMART" id="SM00382">
    <property type="entry name" value="AAA"/>
    <property type="match status" value="1"/>
</dbReference>
<dbReference type="NCBIfam" id="TIGR01188">
    <property type="entry name" value="drrA"/>
    <property type="match status" value="1"/>
</dbReference>
<protein>
    <submittedName>
        <fullName evidence="6">ABC transporter ATPase</fullName>
    </submittedName>
</protein>
<dbReference type="PROSITE" id="PS50893">
    <property type="entry name" value="ABC_TRANSPORTER_2"/>
    <property type="match status" value="1"/>
</dbReference>
<dbReference type="SUPFAM" id="SSF52540">
    <property type="entry name" value="P-loop containing nucleoside triphosphate hydrolases"/>
    <property type="match status" value="1"/>
</dbReference>
<dbReference type="Pfam" id="PF13732">
    <property type="entry name" value="DrrA1-3_C"/>
    <property type="match status" value="1"/>
</dbReference>
<name>A0A0M0BLD2_9ARCH</name>
<evidence type="ECO:0000313" key="7">
    <source>
        <dbReference type="Proteomes" id="UP000037237"/>
    </source>
</evidence>
<keyword evidence="2" id="KW-0547">Nucleotide-binding</keyword>
<dbReference type="EMBL" id="LFWU01000159">
    <property type="protein sequence ID" value="KON29363.1"/>
    <property type="molecule type" value="Genomic_DNA"/>
</dbReference>
<dbReference type="Proteomes" id="UP000037237">
    <property type="component" value="Unassembled WGS sequence"/>
</dbReference>